<gene>
    <name evidence="2" type="ORF">RM538_09975</name>
</gene>
<feature type="transmembrane region" description="Helical" evidence="1">
    <location>
        <begin position="22"/>
        <end position="47"/>
    </location>
</feature>
<sequence length="415" mass="48653">MNFTQDLTTPWSFWTKVLFRFIFLYATTYIFLMFGSRLFEGLFVWIGENILHTEGKLEYFMTGSGDTTMAYISLVFQIFLMVLGSIIWTAIDRKRVSYNTLFYWLTVLLRMFLIFFMFTYGFVKIYKTQFAGPSLMRLLQPVGDLSPMGLAWTYMAQSEGFNIFVGAMEVIGGLLLIPRRTVTLGAFITMGVMFHVAMMNLFYDIPVKLFSINLFVLAAILFFKDIKRFTNVFIKNKDAMAVNYYTPVVDKVYHKVIFWFKLVCTLGLVAIMCFQGYSRERNFGDKREKPEFYGIWEVTHFVKNSDTLPPLITLNDRWRYLVIDQKNYANVKMINDSINYYSFKLDSNLTKVSIRKRNDTTVTNNFTIQKKDSLLTLSGILDSDTLLIKCKSRDLSKIRLINRGFHWVNEYPYNR</sequence>
<comment type="caution">
    <text evidence="2">The sequence shown here is derived from an EMBL/GenBank/DDBJ whole genome shotgun (WGS) entry which is preliminary data.</text>
</comment>
<keyword evidence="1" id="KW-0472">Membrane</keyword>
<keyword evidence="1" id="KW-1133">Transmembrane helix</keyword>
<feature type="transmembrane region" description="Helical" evidence="1">
    <location>
        <begin position="209"/>
        <end position="226"/>
    </location>
</feature>
<feature type="transmembrane region" description="Helical" evidence="1">
    <location>
        <begin position="256"/>
        <end position="277"/>
    </location>
</feature>
<keyword evidence="1" id="KW-0812">Transmembrane</keyword>
<evidence type="ECO:0000313" key="3">
    <source>
        <dbReference type="Proteomes" id="UP001254488"/>
    </source>
</evidence>
<keyword evidence="3" id="KW-1185">Reference proteome</keyword>
<feature type="transmembrane region" description="Helical" evidence="1">
    <location>
        <begin position="103"/>
        <end position="123"/>
    </location>
</feature>
<reference evidence="2 3" key="1">
    <citation type="submission" date="2023-09" db="EMBL/GenBank/DDBJ databases">
        <authorList>
            <person name="Rey-Velasco X."/>
        </authorList>
    </citation>
    <scope>NUCLEOTIDE SEQUENCE [LARGE SCALE GENOMIC DNA]</scope>
    <source>
        <strain evidence="2 3">W242</strain>
    </source>
</reference>
<evidence type="ECO:0008006" key="4">
    <source>
        <dbReference type="Google" id="ProtNLM"/>
    </source>
</evidence>
<proteinExistence type="predicted"/>
<evidence type="ECO:0000256" key="1">
    <source>
        <dbReference type="SAM" id="Phobius"/>
    </source>
</evidence>
<dbReference type="Proteomes" id="UP001254488">
    <property type="component" value="Unassembled WGS sequence"/>
</dbReference>
<accession>A0ABU2YE93</accession>
<dbReference type="RefSeq" id="WP_311333284.1">
    <property type="nucleotide sequence ID" value="NZ_JAVRHZ010000006.1"/>
</dbReference>
<feature type="transmembrane region" description="Helical" evidence="1">
    <location>
        <begin position="68"/>
        <end position="91"/>
    </location>
</feature>
<name>A0ABU2YE93_9FLAO</name>
<evidence type="ECO:0000313" key="2">
    <source>
        <dbReference type="EMBL" id="MDT0556332.1"/>
    </source>
</evidence>
<feature type="transmembrane region" description="Helical" evidence="1">
    <location>
        <begin position="160"/>
        <end position="177"/>
    </location>
</feature>
<dbReference type="EMBL" id="JAVRHZ010000006">
    <property type="protein sequence ID" value="MDT0556332.1"/>
    <property type="molecule type" value="Genomic_DNA"/>
</dbReference>
<organism evidence="2 3">
    <name type="scientific">Patiriisocius hiemis</name>
    <dbReference type="NCBI Taxonomy" id="3075604"/>
    <lineage>
        <taxon>Bacteria</taxon>
        <taxon>Pseudomonadati</taxon>
        <taxon>Bacteroidota</taxon>
        <taxon>Flavobacteriia</taxon>
        <taxon>Flavobacteriales</taxon>
        <taxon>Flavobacteriaceae</taxon>
        <taxon>Patiriisocius</taxon>
    </lineage>
</organism>
<feature type="transmembrane region" description="Helical" evidence="1">
    <location>
        <begin position="184"/>
        <end position="203"/>
    </location>
</feature>
<protein>
    <recommendedName>
        <fullName evidence="4">DoxX family protein</fullName>
    </recommendedName>
</protein>